<accession>A0A5C5RM47</accession>
<dbReference type="SUPFAM" id="SSF53720">
    <property type="entry name" value="ALDH-like"/>
    <property type="match status" value="1"/>
</dbReference>
<dbReference type="InterPro" id="IPR016163">
    <property type="entry name" value="Ald_DH_C"/>
</dbReference>
<evidence type="ECO:0000313" key="2">
    <source>
        <dbReference type="EMBL" id="TWS24006.1"/>
    </source>
</evidence>
<comment type="caution">
    <text evidence="2">The sequence shown here is derived from an EMBL/GenBank/DDBJ whole genome shotgun (WGS) entry which is preliminary data.</text>
</comment>
<dbReference type="CDD" id="cd07266">
    <property type="entry name" value="HPCD_N_class_II"/>
    <property type="match status" value="1"/>
</dbReference>
<proteinExistence type="predicted"/>
<dbReference type="InterPro" id="IPR015590">
    <property type="entry name" value="Aldehyde_DH_dom"/>
</dbReference>
<dbReference type="AlphaFoldDB" id="A0A5C5RM47"/>
<keyword evidence="3" id="KW-1185">Reference proteome</keyword>
<dbReference type="InterPro" id="IPR016161">
    <property type="entry name" value="Ald_DH/histidinol_DH"/>
</dbReference>
<dbReference type="RefSeq" id="WP_146433691.1">
    <property type="nucleotide sequence ID" value="NZ_VIGV01000003.1"/>
</dbReference>
<dbReference type="InterPro" id="IPR029068">
    <property type="entry name" value="Glyas_Bleomycin-R_OHBP_Dase"/>
</dbReference>
<dbReference type="Pfam" id="PF00171">
    <property type="entry name" value="Aldedh"/>
    <property type="match status" value="1"/>
</dbReference>
<dbReference type="Gene3D" id="3.40.309.10">
    <property type="entry name" value="Aldehyde Dehydrogenase, Chain A, domain 2"/>
    <property type="match status" value="1"/>
</dbReference>
<dbReference type="Pfam" id="PF00903">
    <property type="entry name" value="Glyoxalase"/>
    <property type="match status" value="2"/>
</dbReference>
<sequence>MNVDHNSPIPTPTVPAPDIVRCAYAELVVTDLARSREFYVDVLGLHVTEEDDDSVYLRSFEEFIHHNLVLRRGPVAAVRALAYRVRTPEDVDRAEAYYRALGCRTERRAEGFVNGVGDAVRVEDPLGFPYEFFHAVDHVERLHQRYDLYGAGELVRLDHFNQVVPNVPRGRAYLENLGFRVSEDIKDAAGTTYAAWMHRKQTVHDTALTGGDGPRMHHIAFATHEKHNIIQICDKMGSLRISDRINTGQTCAALKRLYVHEDVYDAVCEALLRVARSTRSGHGVDPGVTLGPLTTAAQFDVVDRLVEDARLSGARILIGGEPDRAAPGNFYPATLVADIAPDRPLVTEEQFGPALPIVRFREVDEAVALANAGGAGLGGSVWSADVDAARAIAARLRTGTVWINRHGAVHPMVPFGGVGASGYGLEFGVEGLKSVAVPQVING</sequence>
<evidence type="ECO:0000313" key="3">
    <source>
        <dbReference type="Proteomes" id="UP000319792"/>
    </source>
</evidence>
<dbReference type="OrthoDB" id="317332at2"/>
<dbReference type="InterPro" id="IPR004360">
    <property type="entry name" value="Glyas_Fos-R_dOase_dom"/>
</dbReference>
<feature type="domain" description="VOC" evidence="1">
    <location>
        <begin position="21"/>
        <end position="135"/>
    </location>
</feature>
<name>A0A5C5RM47_9ACTN</name>
<dbReference type="InterPro" id="IPR037523">
    <property type="entry name" value="VOC_core"/>
</dbReference>
<dbReference type="GO" id="GO:0016620">
    <property type="term" value="F:oxidoreductase activity, acting on the aldehyde or oxo group of donors, NAD or NADP as acceptor"/>
    <property type="evidence" value="ECO:0007669"/>
    <property type="project" value="InterPro"/>
</dbReference>
<reference evidence="2 3" key="1">
    <citation type="submission" date="2019-08" db="EMBL/GenBank/DDBJ databases">
        <title>Tsukamurella conjunctivitidis sp. nov., Tsukamurella assacharolytica sp. nov. and Tsukamurella sputae sp. nov. isolated from patients with conjunctivitis, bacteraemia (lymphoma) and respiratory infection (sputum) in Hong Kong.</title>
        <authorList>
            <person name="Fok K.M.N."/>
            <person name="Fong J.Y.H."/>
        </authorList>
    </citation>
    <scope>NUCLEOTIDE SEQUENCE [LARGE SCALE GENOMIC DNA]</scope>
    <source>
        <strain evidence="2 3">HKU70</strain>
    </source>
</reference>
<dbReference type="PROSITE" id="PS51819">
    <property type="entry name" value="VOC"/>
    <property type="match status" value="1"/>
</dbReference>
<dbReference type="PANTHER" id="PTHR11699">
    <property type="entry name" value="ALDEHYDE DEHYDROGENASE-RELATED"/>
    <property type="match status" value="1"/>
</dbReference>
<dbReference type="SUPFAM" id="SSF54593">
    <property type="entry name" value="Glyoxalase/Bleomycin resistance protein/Dihydroxybiphenyl dioxygenase"/>
    <property type="match status" value="1"/>
</dbReference>
<gene>
    <name evidence="2" type="ORF">FK268_10205</name>
</gene>
<protein>
    <submittedName>
        <fullName evidence="2">Aldehyde dehydrogenase family protein</fullName>
    </submittedName>
</protein>
<evidence type="ECO:0000259" key="1">
    <source>
        <dbReference type="PROSITE" id="PS51819"/>
    </source>
</evidence>
<dbReference type="Proteomes" id="UP000319792">
    <property type="component" value="Unassembled WGS sequence"/>
</dbReference>
<dbReference type="EMBL" id="VIGV01000003">
    <property type="protein sequence ID" value="TWS24006.1"/>
    <property type="molecule type" value="Genomic_DNA"/>
</dbReference>
<organism evidence="2 3">
    <name type="scientific">Tsukamurella sputi</name>
    <dbReference type="NCBI Taxonomy" id="2591848"/>
    <lineage>
        <taxon>Bacteria</taxon>
        <taxon>Bacillati</taxon>
        <taxon>Actinomycetota</taxon>
        <taxon>Actinomycetes</taxon>
        <taxon>Mycobacteriales</taxon>
        <taxon>Tsukamurellaceae</taxon>
        <taxon>Tsukamurella</taxon>
    </lineage>
</organism>
<dbReference type="Gene3D" id="3.10.180.10">
    <property type="entry name" value="2,3-Dihydroxybiphenyl 1,2-Dioxygenase, domain 1"/>
    <property type="match status" value="2"/>
</dbReference>